<evidence type="ECO:0000313" key="4">
    <source>
        <dbReference type="Proteomes" id="UP000307507"/>
    </source>
</evidence>
<comment type="caution">
    <text evidence="3">The sequence shown here is derived from an EMBL/GenBank/DDBJ whole genome shotgun (WGS) entry which is preliminary data.</text>
</comment>
<dbReference type="EMBL" id="SSNZ01000001">
    <property type="protein sequence ID" value="THF53502.1"/>
    <property type="molecule type" value="Genomic_DNA"/>
</dbReference>
<feature type="region of interest" description="Disordered" evidence="1">
    <location>
        <begin position="291"/>
        <end position="316"/>
    </location>
</feature>
<dbReference type="InterPro" id="IPR025737">
    <property type="entry name" value="FApF"/>
</dbReference>
<evidence type="ECO:0000256" key="1">
    <source>
        <dbReference type="SAM" id="MobiDB-lite"/>
    </source>
</evidence>
<reference evidence="3 4" key="1">
    <citation type="submission" date="2019-04" db="EMBL/GenBank/DDBJ databases">
        <title>Flavobacterium sp. nov. isolated from construction timber.</title>
        <authorList>
            <person name="Lin S.-Y."/>
            <person name="Chang C.-T."/>
            <person name="Young C.-C."/>
        </authorList>
    </citation>
    <scope>NUCLEOTIDE SEQUENCE [LARGE SCALE GENOMIC DNA]</scope>
    <source>
        <strain evidence="3 4">CC-CTC003</strain>
    </source>
</reference>
<organism evidence="3 4">
    <name type="scientific">Flavobacterium supellecticarium</name>
    <dbReference type="NCBI Taxonomy" id="2565924"/>
    <lineage>
        <taxon>Bacteria</taxon>
        <taxon>Pseudomonadati</taxon>
        <taxon>Bacteroidota</taxon>
        <taxon>Flavobacteriia</taxon>
        <taxon>Flavobacteriales</taxon>
        <taxon>Flavobacteriaceae</taxon>
        <taxon>Flavobacterium</taxon>
    </lineage>
</organism>
<sequence>MIKHFKLKIAGLLLFSTSVHYAQFTDEINSNRPGKSHGAFSVGKTVIQAEAGTYYINDKHKYLGYKSSGFGGELSLRYGAILEQLEFIGDIQYQFDNYKTDYSETSRSGIKQALIGAKYLVYDPFKNYEDKVNIYSWKANHRFKWRQFIPAVGVYAGANFALSDNYKIPDEPSISPRVMLITQNHFGAQWVLVGNFIADKFISDYKSYGYILTLTRGINAKWSAFLENQGYQSDYYSDMIFRGGAAYLLQKNMQIDASIGANIKDTPALIVGGIGFSWRFDKNYKPVEIKSGKEEKGKKGGKKEEKKKRVDEVQPE</sequence>
<gene>
    <name evidence="3" type="ORF">E6C50_04680</name>
</gene>
<evidence type="ECO:0000256" key="2">
    <source>
        <dbReference type="SAM" id="SignalP"/>
    </source>
</evidence>
<feature type="signal peptide" evidence="2">
    <location>
        <begin position="1"/>
        <end position="21"/>
    </location>
</feature>
<feature type="chain" id="PRO_5020636315" evidence="2">
    <location>
        <begin position="22"/>
        <end position="316"/>
    </location>
</feature>
<keyword evidence="2" id="KW-0732">Signal</keyword>
<proteinExistence type="predicted"/>
<name>A0A4S4A4T5_9FLAO</name>
<dbReference type="OrthoDB" id="1421312at2"/>
<dbReference type="Pfam" id="PF13557">
    <property type="entry name" value="Phenol_MetA_deg"/>
    <property type="match status" value="1"/>
</dbReference>
<accession>A0A4S4A4T5</accession>
<evidence type="ECO:0000313" key="3">
    <source>
        <dbReference type="EMBL" id="THF53502.1"/>
    </source>
</evidence>
<dbReference type="RefSeq" id="WP_136402025.1">
    <property type="nucleotide sequence ID" value="NZ_SSNZ01000001.1"/>
</dbReference>
<dbReference type="AlphaFoldDB" id="A0A4S4A4T5"/>
<dbReference type="Proteomes" id="UP000307507">
    <property type="component" value="Unassembled WGS sequence"/>
</dbReference>
<keyword evidence="4" id="KW-1185">Reference proteome</keyword>
<protein>
    <submittedName>
        <fullName evidence="3">Transporter</fullName>
    </submittedName>
</protein>